<evidence type="ECO:0000313" key="2">
    <source>
        <dbReference type="Proteomes" id="UP001497457"/>
    </source>
</evidence>
<reference evidence="1 2" key="2">
    <citation type="submission" date="2024-10" db="EMBL/GenBank/DDBJ databases">
        <authorList>
            <person name="Ryan C."/>
        </authorList>
    </citation>
    <scope>NUCLEOTIDE SEQUENCE [LARGE SCALE GENOMIC DNA]</scope>
</reference>
<dbReference type="EMBL" id="OZ075115">
    <property type="protein sequence ID" value="CAL5062228.1"/>
    <property type="molecule type" value="Genomic_DNA"/>
</dbReference>
<dbReference type="PANTHER" id="PTHR31264">
    <property type="entry name" value="OS07G0554500 PROTEIN-RELATED"/>
    <property type="match status" value="1"/>
</dbReference>
<organism evidence="1 2">
    <name type="scientific">Urochloa decumbens</name>
    <dbReference type="NCBI Taxonomy" id="240449"/>
    <lineage>
        <taxon>Eukaryota</taxon>
        <taxon>Viridiplantae</taxon>
        <taxon>Streptophyta</taxon>
        <taxon>Embryophyta</taxon>
        <taxon>Tracheophyta</taxon>
        <taxon>Spermatophyta</taxon>
        <taxon>Magnoliopsida</taxon>
        <taxon>Liliopsida</taxon>
        <taxon>Poales</taxon>
        <taxon>Poaceae</taxon>
        <taxon>PACMAD clade</taxon>
        <taxon>Panicoideae</taxon>
        <taxon>Panicodae</taxon>
        <taxon>Paniceae</taxon>
        <taxon>Melinidinae</taxon>
        <taxon>Urochloa</taxon>
    </lineage>
</organism>
<protein>
    <recommendedName>
        <fullName evidence="3">F-box domain-containing protein</fullName>
    </recommendedName>
</protein>
<dbReference type="InterPro" id="IPR036047">
    <property type="entry name" value="F-box-like_dom_sf"/>
</dbReference>
<sequence>MPPPLFSISNTDELVPPSPSPSVIGTLLRMATPAQPGAEKVAVVDSPAPISHLTEDLLADILLSLPSLDDIGRAATTWPEFRDVVADPSFKRRLRRARRAPLVGFLFCTFHPAESPHSSAPCARALERAADLSFSYLHSPQPFTRWHPLDARDGRVVLGHAWSASFVVSDPLSRRSLLLPPLPDHVLAVALRQHPFLLPAKDDEPETAFEVGCMVEYEHEPGLVVAVPFVYSSTTGQWSKLLWGATVPELKPFYACGCFYWKFTPDTLFVLDRRANEFRLVSIPALYGDRDFVIAEAGEGRTGIFTLMHIDSLASCSLVCAVMNGEGNAVWWQFRGSITMPPHCIYSFAGASDRHLVLHGSPWHLHGTPPDENYFFNARGCGYFSVESDTLKIEKVCDLEPLVAAVPYTSFPPSLCLRSI</sequence>
<dbReference type="SUPFAM" id="SSF81383">
    <property type="entry name" value="F-box domain"/>
    <property type="match status" value="1"/>
</dbReference>
<accession>A0ABC9EQ77</accession>
<gene>
    <name evidence="1" type="ORF">URODEC1_LOCUS98191</name>
</gene>
<evidence type="ECO:0008006" key="3">
    <source>
        <dbReference type="Google" id="ProtNLM"/>
    </source>
</evidence>
<reference evidence="2" key="1">
    <citation type="submission" date="2024-06" db="EMBL/GenBank/DDBJ databases">
        <authorList>
            <person name="Ryan C."/>
        </authorList>
    </citation>
    <scope>NUCLEOTIDE SEQUENCE [LARGE SCALE GENOMIC DNA]</scope>
</reference>
<keyword evidence="2" id="KW-1185">Reference proteome</keyword>
<name>A0ABC9EQ77_9POAL</name>
<dbReference type="Proteomes" id="UP001497457">
    <property type="component" value="Chromosome 5rd"/>
</dbReference>
<dbReference type="AlphaFoldDB" id="A0ABC9EQ77"/>
<proteinExistence type="predicted"/>
<dbReference type="PANTHER" id="PTHR31264:SF3">
    <property type="entry name" value="OS07G0554100 PROTEIN"/>
    <property type="match status" value="1"/>
</dbReference>
<evidence type="ECO:0000313" key="1">
    <source>
        <dbReference type="EMBL" id="CAL5062228.1"/>
    </source>
</evidence>